<evidence type="ECO:0000259" key="2">
    <source>
        <dbReference type="PROSITE" id="PS51178"/>
    </source>
</evidence>
<keyword evidence="4" id="KW-1185">Reference proteome</keyword>
<dbReference type="SUPFAM" id="SSF54184">
    <property type="entry name" value="Penicillin-binding protein 2x (pbp-2x), c-terminal domain"/>
    <property type="match status" value="1"/>
</dbReference>
<evidence type="ECO:0000256" key="1">
    <source>
        <dbReference type="SAM" id="Phobius"/>
    </source>
</evidence>
<evidence type="ECO:0000313" key="4">
    <source>
        <dbReference type="Proteomes" id="UP001595818"/>
    </source>
</evidence>
<dbReference type="RefSeq" id="WP_377066567.1">
    <property type="nucleotide sequence ID" value="NZ_JBHSJJ010000011.1"/>
</dbReference>
<reference evidence="4" key="1">
    <citation type="journal article" date="2019" name="Int. J. Syst. Evol. Microbiol.">
        <title>The Global Catalogue of Microorganisms (GCM) 10K type strain sequencing project: providing services to taxonomists for standard genome sequencing and annotation.</title>
        <authorList>
            <consortium name="The Broad Institute Genomics Platform"/>
            <consortium name="The Broad Institute Genome Sequencing Center for Infectious Disease"/>
            <person name="Wu L."/>
            <person name="Ma J."/>
        </authorList>
    </citation>
    <scope>NUCLEOTIDE SEQUENCE [LARGE SCALE GENOMIC DNA]</scope>
    <source>
        <strain evidence="4">CGMCC 4.7466</strain>
    </source>
</reference>
<dbReference type="SMART" id="SM00740">
    <property type="entry name" value="PASTA"/>
    <property type="match status" value="3"/>
</dbReference>
<sequence length="257" mass="28633">MSELKNGLKKVGIHLLMILGIFFVLLTVFFKVYLPSYTNHGESVTVPDLEGYHYKELEAYLKARDLRLEITPDSGFVSDMKPLHVLKQNPKPGTKVKQNRKIYVTLNAQNAPLINMPNLVNTPLKNAQEILANHGLIRGEIVYVPDIGINVVLEQKYRGRNIREGFEIPKGSQIDLVVGDGLGNQILEMPNLIGMDDVEAEFLILGSGLRMGNINYVPTDSVPKGTVVRQLPPAGLDMKTGEQVDIWVSELEETIAF</sequence>
<comment type="caution">
    <text evidence="3">The sequence shown here is derived from an EMBL/GenBank/DDBJ whole genome shotgun (WGS) entry which is preliminary data.</text>
</comment>
<feature type="domain" description="PASTA" evidence="2">
    <location>
        <begin position="183"/>
        <end position="250"/>
    </location>
</feature>
<feature type="transmembrane region" description="Helical" evidence="1">
    <location>
        <begin position="12"/>
        <end position="34"/>
    </location>
</feature>
<gene>
    <name evidence="3" type="ORF">ACFPFU_17880</name>
</gene>
<feature type="domain" description="PASTA" evidence="2">
    <location>
        <begin position="41"/>
        <end position="108"/>
    </location>
</feature>
<dbReference type="InterPro" id="IPR005543">
    <property type="entry name" value="PASTA_dom"/>
</dbReference>
<proteinExistence type="predicted"/>
<keyword evidence="1" id="KW-1133">Transmembrane helix</keyword>
<evidence type="ECO:0000313" key="3">
    <source>
        <dbReference type="EMBL" id="MFC4873576.1"/>
    </source>
</evidence>
<keyword evidence="1" id="KW-0472">Membrane</keyword>
<dbReference type="EMBL" id="JBHSJJ010000011">
    <property type="protein sequence ID" value="MFC4873576.1"/>
    <property type="molecule type" value="Genomic_DNA"/>
</dbReference>
<dbReference type="Proteomes" id="UP001595818">
    <property type="component" value="Unassembled WGS sequence"/>
</dbReference>
<dbReference type="Gene3D" id="3.30.10.20">
    <property type="match status" value="3"/>
</dbReference>
<protein>
    <submittedName>
        <fullName evidence="3">PASTA domain-containing protein</fullName>
    </submittedName>
</protein>
<name>A0ABV9T513_9BACT</name>
<dbReference type="PROSITE" id="PS51178">
    <property type="entry name" value="PASTA"/>
    <property type="match status" value="2"/>
</dbReference>
<keyword evidence="1" id="KW-0812">Transmembrane</keyword>
<organism evidence="3 4">
    <name type="scientific">Negadavirga shengliensis</name>
    <dbReference type="NCBI Taxonomy" id="1389218"/>
    <lineage>
        <taxon>Bacteria</taxon>
        <taxon>Pseudomonadati</taxon>
        <taxon>Bacteroidota</taxon>
        <taxon>Cytophagia</taxon>
        <taxon>Cytophagales</taxon>
        <taxon>Cyclobacteriaceae</taxon>
        <taxon>Negadavirga</taxon>
    </lineage>
</organism>
<accession>A0ABV9T513</accession>
<dbReference type="Pfam" id="PF03793">
    <property type="entry name" value="PASTA"/>
    <property type="match status" value="2"/>
</dbReference>
<dbReference type="CDD" id="cd06577">
    <property type="entry name" value="PASTA_pknB"/>
    <property type="match status" value="3"/>
</dbReference>